<feature type="non-terminal residue" evidence="1">
    <location>
        <position position="1"/>
    </location>
</feature>
<dbReference type="AlphaFoldDB" id="X1FZL6"/>
<dbReference type="EMBL" id="BARU01010839">
    <property type="protein sequence ID" value="GAH37965.1"/>
    <property type="molecule type" value="Genomic_DNA"/>
</dbReference>
<accession>X1FZL6</accession>
<comment type="caution">
    <text evidence="1">The sequence shown here is derived from an EMBL/GenBank/DDBJ whole genome shotgun (WGS) entry which is preliminary data.</text>
</comment>
<reference evidence="1" key="1">
    <citation type="journal article" date="2014" name="Front. Microbiol.">
        <title>High frequency of phylogenetically diverse reductive dehalogenase-homologous genes in deep subseafloor sedimentary metagenomes.</title>
        <authorList>
            <person name="Kawai M."/>
            <person name="Futagami T."/>
            <person name="Toyoda A."/>
            <person name="Takaki Y."/>
            <person name="Nishi S."/>
            <person name="Hori S."/>
            <person name="Arai W."/>
            <person name="Tsubouchi T."/>
            <person name="Morono Y."/>
            <person name="Uchiyama I."/>
            <person name="Ito T."/>
            <person name="Fujiyama A."/>
            <person name="Inagaki F."/>
            <person name="Takami H."/>
        </authorList>
    </citation>
    <scope>NUCLEOTIDE SEQUENCE</scope>
    <source>
        <strain evidence="1">Expedition CK06-06</strain>
    </source>
</reference>
<evidence type="ECO:0000313" key="1">
    <source>
        <dbReference type="EMBL" id="GAH37965.1"/>
    </source>
</evidence>
<name>X1FZL6_9ZZZZ</name>
<protein>
    <submittedName>
        <fullName evidence="1">Uncharacterized protein</fullName>
    </submittedName>
</protein>
<proteinExistence type="predicted"/>
<gene>
    <name evidence="1" type="ORF">S03H2_20550</name>
</gene>
<sequence length="44" mass="5060">EVDEEEGTAITMCKSVNATIIELTDGTWRIDDVRKWETTTEEDE</sequence>
<organism evidence="1">
    <name type="scientific">marine sediment metagenome</name>
    <dbReference type="NCBI Taxonomy" id="412755"/>
    <lineage>
        <taxon>unclassified sequences</taxon>
        <taxon>metagenomes</taxon>
        <taxon>ecological metagenomes</taxon>
    </lineage>
</organism>